<dbReference type="Proteomes" id="UP000268857">
    <property type="component" value="Unassembled WGS sequence"/>
</dbReference>
<gene>
    <name evidence="1" type="ORF">PCC6912_00160</name>
</gene>
<accession>A0A3S0Y1Y1</accession>
<proteinExistence type="predicted"/>
<reference evidence="1 2" key="1">
    <citation type="journal article" date="2019" name="Genome Biol. Evol.">
        <title>Day and night: Metabolic profiles and evolutionary relationships of six axenic non-marine cyanobacteria.</title>
        <authorList>
            <person name="Will S.E."/>
            <person name="Henke P."/>
            <person name="Boedeker C."/>
            <person name="Huang S."/>
            <person name="Brinkmann H."/>
            <person name="Rohde M."/>
            <person name="Jarek M."/>
            <person name="Friedl T."/>
            <person name="Seufert S."/>
            <person name="Schumacher M."/>
            <person name="Overmann J."/>
            <person name="Neumann-Schaal M."/>
            <person name="Petersen J."/>
        </authorList>
    </citation>
    <scope>NUCLEOTIDE SEQUENCE [LARGE SCALE GENOMIC DNA]</scope>
    <source>
        <strain evidence="1 2">PCC 6912</strain>
    </source>
</reference>
<comment type="caution">
    <text evidence="1">The sequence shown here is derived from an EMBL/GenBank/DDBJ whole genome shotgun (WGS) entry which is preliminary data.</text>
</comment>
<evidence type="ECO:0000313" key="1">
    <source>
        <dbReference type="EMBL" id="RUR86573.1"/>
    </source>
</evidence>
<protein>
    <submittedName>
        <fullName evidence="1">Uncharacterized protein</fullName>
    </submittedName>
</protein>
<sequence>MKISLVCSLSPFGYSARSRPEGVYASPPTLAGSRTYFYPLRVYRVYVTETAKTGAGLTCPLSPLVWCRF</sequence>
<evidence type="ECO:0000313" key="2">
    <source>
        <dbReference type="Proteomes" id="UP000268857"/>
    </source>
</evidence>
<dbReference type="EMBL" id="RSCJ01000001">
    <property type="protein sequence ID" value="RUR86573.1"/>
    <property type="molecule type" value="Genomic_DNA"/>
</dbReference>
<keyword evidence="2" id="KW-1185">Reference proteome</keyword>
<name>A0A3S0Y1Y1_CHLFR</name>
<dbReference type="AlphaFoldDB" id="A0A3S0Y1Y1"/>
<organism evidence="1 2">
    <name type="scientific">Chlorogloeopsis fritschii PCC 6912</name>
    <dbReference type="NCBI Taxonomy" id="211165"/>
    <lineage>
        <taxon>Bacteria</taxon>
        <taxon>Bacillati</taxon>
        <taxon>Cyanobacteriota</taxon>
        <taxon>Cyanophyceae</taxon>
        <taxon>Nostocales</taxon>
        <taxon>Chlorogloeopsidaceae</taxon>
        <taxon>Chlorogloeopsis</taxon>
    </lineage>
</organism>